<protein>
    <submittedName>
        <fullName evidence="1">Uncharacterized protein</fullName>
    </submittedName>
</protein>
<dbReference type="VEuPathDB" id="CryptoDB:Cvel_13528"/>
<proteinExistence type="predicted"/>
<organism evidence="1">
    <name type="scientific">Chromera velia CCMP2878</name>
    <dbReference type="NCBI Taxonomy" id="1169474"/>
    <lineage>
        <taxon>Eukaryota</taxon>
        <taxon>Sar</taxon>
        <taxon>Alveolata</taxon>
        <taxon>Colpodellida</taxon>
        <taxon>Chromeraceae</taxon>
        <taxon>Chromera</taxon>
    </lineage>
</organism>
<sequence length="361" mass="40256">MVDGAVNWYCSCAVSRGLPFPDLYDLPFAFLANTVHINTFGVPVEPLFAQSGEENSQSEEGTEEIVKIAQGDGSQPEDDIAEPENGDALYLSAVDIVAETWEDEMADIESSSAPLSPSDVPEIPWLSISRGCTRLLHAAKPREWGDDMKKFVREQAELHKRDLKKIFIALEKKRLQQQSPNVAHGERMTDAQAIKLTSCTYIKEFLDAEDSRAGTQSAITSSSIHANALAENHLPSNMAPGGNQEYERAQIRLGSAEDAPGPESYDFSTSVLQTYIETAREIREKVLAGTLIQLKTRFNLQKGKDVMVYFCYAVAPDGKECRLEKTPSTHPQFESFTWCPIAYPDKLHGCVPRWKQRRQLL</sequence>
<dbReference type="EMBL" id="CDMZ01005874">
    <property type="protein sequence ID" value="CEM55410.1"/>
    <property type="molecule type" value="Genomic_DNA"/>
</dbReference>
<gene>
    <name evidence="1" type="ORF">Cvel_13528</name>
</gene>
<accession>A0A0G4IDZ7</accession>
<evidence type="ECO:0000313" key="1">
    <source>
        <dbReference type="EMBL" id="CEM55410.1"/>
    </source>
</evidence>
<reference evidence="1" key="1">
    <citation type="submission" date="2014-11" db="EMBL/GenBank/DDBJ databases">
        <authorList>
            <person name="Otto D Thomas"/>
            <person name="Naeem Raeece"/>
        </authorList>
    </citation>
    <scope>NUCLEOTIDE SEQUENCE</scope>
</reference>
<name>A0A0G4IDZ7_9ALVE</name>
<dbReference type="AlphaFoldDB" id="A0A0G4IDZ7"/>